<dbReference type="RefSeq" id="XP_952239.1">
    <property type="nucleotide sequence ID" value="XM_947146.1"/>
</dbReference>
<evidence type="ECO:0000313" key="2">
    <source>
        <dbReference type="EMBL" id="CAI74507.1"/>
    </source>
</evidence>
<dbReference type="InParanoid" id="Q4UEI2"/>
<dbReference type="KEGG" id="tan:TA13395"/>
<reference evidence="2 3" key="1">
    <citation type="journal article" date="2005" name="Science">
        <title>Genome of the host-cell transforming parasite Theileria annulata compared with T. parva.</title>
        <authorList>
            <person name="Pain A."/>
            <person name="Renauld H."/>
            <person name="Berriman M."/>
            <person name="Murphy L."/>
            <person name="Yeats C.A."/>
            <person name="Weir W."/>
            <person name="Kerhornou A."/>
            <person name="Aslett M."/>
            <person name="Bishop R."/>
            <person name="Bouchier C."/>
            <person name="Cochet M."/>
            <person name="Coulson R.M.R."/>
            <person name="Cronin A."/>
            <person name="de Villiers E.P."/>
            <person name="Fraser A."/>
            <person name="Fosker N."/>
            <person name="Gardner M."/>
            <person name="Goble A."/>
            <person name="Griffiths-Jones S."/>
            <person name="Harris D.E."/>
            <person name="Katzer F."/>
            <person name="Larke N."/>
            <person name="Lord A."/>
            <person name="Maser P."/>
            <person name="McKellar S."/>
            <person name="Mooney P."/>
            <person name="Morton F."/>
            <person name="Nene V."/>
            <person name="O'Neil S."/>
            <person name="Price C."/>
            <person name="Quail M.A."/>
            <person name="Rabbinowitsch E."/>
            <person name="Rawlings N.D."/>
            <person name="Rutter S."/>
            <person name="Saunders D."/>
            <person name="Seeger K."/>
            <person name="Shah T."/>
            <person name="Squares R."/>
            <person name="Squares S."/>
            <person name="Tivey A."/>
            <person name="Walker A.R."/>
            <person name="Woodward J."/>
            <person name="Dobbelaere D.A.E."/>
            <person name="Langsley G."/>
            <person name="Rajandream M.A."/>
            <person name="McKeever D."/>
            <person name="Shiels B."/>
            <person name="Tait A."/>
            <person name="Barrell B.G."/>
            <person name="Hall N."/>
        </authorList>
    </citation>
    <scope>NUCLEOTIDE SEQUENCE [LARGE SCALE GENOMIC DNA]</scope>
    <source>
        <strain evidence="3">Ankara</strain>
    </source>
</reference>
<dbReference type="OrthoDB" id="361126at2759"/>
<dbReference type="eggNOG" id="ENOG502SQDD">
    <property type="taxonomic scope" value="Eukaryota"/>
</dbReference>
<gene>
    <name evidence="2" type="ORF">TA13395</name>
</gene>
<dbReference type="Proteomes" id="UP000001950">
    <property type="component" value="Chromosome 2"/>
</dbReference>
<keyword evidence="3" id="KW-1185">Reference proteome</keyword>
<dbReference type="EMBL" id="CR940348">
    <property type="protein sequence ID" value="CAI74507.1"/>
    <property type="molecule type" value="Genomic_DNA"/>
</dbReference>
<dbReference type="VEuPathDB" id="PiroplasmaDB:TA13395"/>
<organism evidence="2 3">
    <name type="scientific">Theileria annulata</name>
    <dbReference type="NCBI Taxonomy" id="5874"/>
    <lineage>
        <taxon>Eukaryota</taxon>
        <taxon>Sar</taxon>
        <taxon>Alveolata</taxon>
        <taxon>Apicomplexa</taxon>
        <taxon>Aconoidasida</taxon>
        <taxon>Piroplasmida</taxon>
        <taxon>Theileriidae</taxon>
        <taxon>Theileria</taxon>
    </lineage>
</organism>
<feature type="compositionally biased region" description="Basic and acidic residues" evidence="1">
    <location>
        <begin position="186"/>
        <end position="198"/>
    </location>
</feature>
<proteinExistence type="predicted"/>
<protein>
    <submittedName>
        <fullName evidence="2">Uncharacterized protein</fullName>
    </submittedName>
</protein>
<name>Q4UEI2_THEAN</name>
<dbReference type="OMA" id="QHVFKWG"/>
<sequence>MCIEKNHFYIHSYMNLAKNIIIRNRRFIFLDFYKFYSNSKGDSIHKIPDSQNHSGLIEYKFNWGIGNTYTEHSKTRVGRKFVKNPKVVTISSDYFNIEEEFERCKVVFDEVNEQWEVLWIEFNKLNGKPFPISKYGIQTSKLKSIEFANFINDKLKNTNSVHTSDTNKAYNSKEIESSNSVNGEHTSSDRTCVPEDSKDSNKENNIIFDNVLQCWVGLGRRGSRPICRAFSADYHGYEKSKELSKNKV</sequence>
<feature type="region of interest" description="Disordered" evidence="1">
    <location>
        <begin position="161"/>
        <end position="198"/>
    </location>
</feature>
<dbReference type="FunCoup" id="Q4UEI2">
    <property type="interactions" value="8"/>
</dbReference>
<dbReference type="AlphaFoldDB" id="Q4UEI2"/>
<evidence type="ECO:0000313" key="3">
    <source>
        <dbReference type="Proteomes" id="UP000001950"/>
    </source>
</evidence>
<feature type="compositionally biased region" description="Polar residues" evidence="1">
    <location>
        <begin position="161"/>
        <end position="170"/>
    </location>
</feature>
<evidence type="ECO:0000256" key="1">
    <source>
        <dbReference type="SAM" id="MobiDB-lite"/>
    </source>
</evidence>
<dbReference type="GeneID" id="3861950"/>
<accession>Q4UEI2</accession>